<protein>
    <submittedName>
        <fullName evidence="1">PDH-E1 BETA</fullName>
    </submittedName>
</protein>
<gene>
    <name evidence="1" type="ordered locus">AXX17_At1g30520</name>
</gene>
<evidence type="ECO:0000313" key="2">
    <source>
        <dbReference type="Proteomes" id="UP000078284"/>
    </source>
</evidence>
<organism evidence="1 2">
    <name type="scientific">Arabidopsis thaliana</name>
    <name type="common">Mouse-ear cress</name>
    <dbReference type="NCBI Taxonomy" id="3702"/>
    <lineage>
        <taxon>Eukaryota</taxon>
        <taxon>Viridiplantae</taxon>
        <taxon>Streptophyta</taxon>
        <taxon>Embryophyta</taxon>
        <taxon>Tracheophyta</taxon>
        <taxon>Spermatophyta</taxon>
        <taxon>Magnoliopsida</taxon>
        <taxon>eudicotyledons</taxon>
        <taxon>Gunneridae</taxon>
        <taxon>Pentapetalae</taxon>
        <taxon>rosids</taxon>
        <taxon>malvids</taxon>
        <taxon>Brassicales</taxon>
        <taxon>Brassicaceae</taxon>
        <taxon>Camelineae</taxon>
        <taxon>Arabidopsis</taxon>
    </lineage>
</organism>
<dbReference type="Proteomes" id="UP000078284">
    <property type="component" value="Chromosome 1"/>
</dbReference>
<dbReference type="EMBL" id="LUHQ01000001">
    <property type="protein sequence ID" value="OAP17963.1"/>
    <property type="molecule type" value="Genomic_DNA"/>
</dbReference>
<name>A0A178WKG8_ARATH</name>
<evidence type="ECO:0000313" key="1">
    <source>
        <dbReference type="EMBL" id="OAP17963.1"/>
    </source>
</evidence>
<sequence length="103" mass="10915">MSSIIHGAGAATTTLSTFNSVDSKKLFVAPSRTNLSVRSQRYIVAGSDASKKSFGSGLRVRHSQKLIPNAVATKEADTSASTGFVLHLFSFANSILILLFCAH</sequence>
<accession>A0A178WKG8</accession>
<dbReference type="AlphaFoldDB" id="A0A178WKG8"/>
<reference evidence="2" key="1">
    <citation type="journal article" date="2016" name="Proc. Natl. Acad. Sci. U.S.A.">
        <title>Chromosome-level assembly of Arabidopsis thaliana Ler reveals the extent of translocation and inversion polymorphisms.</title>
        <authorList>
            <person name="Zapata L."/>
            <person name="Ding J."/>
            <person name="Willing E.M."/>
            <person name="Hartwig B."/>
            <person name="Bezdan D."/>
            <person name="Jiao W.B."/>
            <person name="Patel V."/>
            <person name="Velikkakam James G."/>
            <person name="Koornneef M."/>
            <person name="Ossowski S."/>
            <person name="Schneeberger K."/>
        </authorList>
    </citation>
    <scope>NUCLEOTIDE SEQUENCE [LARGE SCALE GENOMIC DNA]</scope>
    <source>
        <strain evidence="2">cv. Landsberg erecta</strain>
    </source>
</reference>
<dbReference type="ExpressionAtlas" id="A0A178WKG8">
    <property type="expression patterns" value="baseline and differential"/>
</dbReference>
<comment type="caution">
    <text evidence="1">The sequence shown here is derived from an EMBL/GenBank/DDBJ whole genome shotgun (WGS) entry which is preliminary data.</text>
</comment>
<proteinExistence type="predicted"/>